<dbReference type="Pfam" id="PF00092">
    <property type="entry name" value="VWA"/>
    <property type="match status" value="1"/>
</dbReference>
<evidence type="ECO:0000256" key="5">
    <source>
        <dbReference type="SAM" id="Phobius"/>
    </source>
</evidence>
<dbReference type="PROSITE" id="PS50234">
    <property type="entry name" value="VWFA"/>
    <property type="match status" value="1"/>
</dbReference>
<dbReference type="InterPro" id="IPR002035">
    <property type="entry name" value="VWF_A"/>
</dbReference>
<dbReference type="SUPFAM" id="SSF53300">
    <property type="entry name" value="vWA-like"/>
    <property type="match status" value="1"/>
</dbReference>
<keyword evidence="1" id="KW-1003">Cell membrane</keyword>
<evidence type="ECO:0000256" key="1">
    <source>
        <dbReference type="ARBA" id="ARBA00022475"/>
    </source>
</evidence>
<evidence type="ECO:0000256" key="4">
    <source>
        <dbReference type="ARBA" id="ARBA00023136"/>
    </source>
</evidence>
<organism evidence="7 8">
    <name type="scientific">Vallitalea pronyensis</name>
    <dbReference type="NCBI Taxonomy" id="1348613"/>
    <lineage>
        <taxon>Bacteria</taxon>
        <taxon>Bacillati</taxon>
        <taxon>Bacillota</taxon>
        <taxon>Clostridia</taxon>
        <taxon>Lachnospirales</taxon>
        <taxon>Vallitaleaceae</taxon>
        <taxon>Vallitalea</taxon>
    </lineage>
</organism>
<evidence type="ECO:0000259" key="6">
    <source>
        <dbReference type="PROSITE" id="PS50234"/>
    </source>
</evidence>
<protein>
    <submittedName>
        <fullName evidence="7">VWA domain-containing protein</fullName>
    </submittedName>
</protein>
<dbReference type="EMBL" id="CP058649">
    <property type="protein sequence ID" value="QUI25643.1"/>
    <property type="molecule type" value="Genomic_DNA"/>
</dbReference>
<dbReference type="KEGG" id="vpy:HZI73_08585"/>
<feature type="domain" description="VWFA" evidence="6">
    <location>
        <begin position="70"/>
        <end position="270"/>
    </location>
</feature>
<dbReference type="InterPro" id="IPR036465">
    <property type="entry name" value="vWFA_dom_sf"/>
</dbReference>
<feature type="transmembrane region" description="Helical" evidence="5">
    <location>
        <begin position="35"/>
        <end position="53"/>
    </location>
</feature>
<keyword evidence="3 5" id="KW-1133">Transmembrane helix</keyword>
<keyword evidence="2 5" id="KW-0812">Transmembrane</keyword>
<dbReference type="AlphaFoldDB" id="A0A8J8MQJ9"/>
<evidence type="ECO:0000313" key="8">
    <source>
        <dbReference type="Proteomes" id="UP000683246"/>
    </source>
</evidence>
<gene>
    <name evidence="7" type="ORF">HZI73_08585</name>
</gene>
<evidence type="ECO:0000256" key="2">
    <source>
        <dbReference type="ARBA" id="ARBA00022692"/>
    </source>
</evidence>
<dbReference type="Proteomes" id="UP000683246">
    <property type="component" value="Chromosome"/>
</dbReference>
<dbReference type="PANTHER" id="PTHR22550:SF5">
    <property type="entry name" value="LEUCINE ZIPPER PROTEIN 4"/>
    <property type="match status" value="1"/>
</dbReference>
<feature type="transmembrane region" description="Helical" evidence="5">
    <location>
        <begin position="289"/>
        <end position="307"/>
    </location>
</feature>
<reference evidence="7" key="1">
    <citation type="submission" date="2020-07" db="EMBL/GenBank/DDBJ databases">
        <title>Vallitalea pronyensis genome.</title>
        <authorList>
            <person name="Postec A."/>
        </authorList>
    </citation>
    <scope>NUCLEOTIDE SEQUENCE</scope>
    <source>
        <strain evidence="7">FatNI3</strain>
    </source>
</reference>
<evidence type="ECO:0000256" key="3">
    <source>
        <dbReference type="ARBA" id="ARBA00022989"/>
    </source>
</evidence>
<evidence type="ECO:0000313" key="7">
    <source>
        <dbReference type="EMBL" id="QUI25643.1"/>
    </source>
</evidence>
<keyword evidence="4 5" id="KW-0472">Membrane</keyword>
<dbReference type="InterPro" id="IPR050768">
    <property type="entry name" value="UPF0353/GerABKA_families"/>
</dbReference>
<sequence>MVIPIIVLLILVLGRRKKAGILTKMRLNLTMKYEKIRIVIIVVSLVLLCIALLGPQKLTGTMEVKRERLDIYVLLDTSKSMLVEDTLPNRLEREKQIVHHILASLDGDRIGFIPFSSSAYIQMPLTDDYNMAKMFLDVVDTDMIGGGGSDVGKAIKLAYDSFERTTLGDKVILIISDGEEHDKESEEALKAIMDDQLKVYAIGVGTSEGGLIPIYNETGQVTDYKKDKNGNPVMSKLNDATLKGLAKIGHGAYYASTMDAHEVNAFLSSIASLKKDGNTTKEINQYQQLYPYFLGMGLSLFLIAYLVPVRRQKI</sequence>
<dbReference type="SMART" id="SM00327">
    <property type="entry name" value="VWA"/>
    <property type="match status" value="1"/>
</dbReference>
<accession>A0A8J8MQJ9</accession>
<proteinExistence type="predicted"/>
<dbReference type="Gene3D" id="3.40.50.410">
    <property type="entry name" value="von Willebrand factor, type A domain"/>
    <property type="match status" value="1"/>
</dbReference>
<keyword evidence="8" id="KW-1185">Reference proteome</keyword>
<dbReference type="PANTHER" id="PTHR22550">
    <property type="entry name" value="SPORE GERMINATION PROTEIN"/>
    <property type="match status" value="1"/>
</dbReference>
<name>A0A8J8MQJ9_9FIRM</name>